<dbReference type="Proteomes" id="UP000265040">
    <property type="component" value="Chromosome 1"/>
</dbReference>
<dbReference type="AlphaFoldDB" id="A0A3Q1JCS8"/>
<dbReference type="GO" id="GO:0042981">
    <property type="term" value="P:regulation of apoptotic process"/>
    <property type="evidence" value="ECO:0007669"/>
    <property type="project" value="InterPro"/>
</dbReference>
<keyword evidence="3" id="KW-1185">Reference proteome</keyword>
<accession>A0A3Q1JCS8</accession>
<dbReference type="PROSITE" id="PS50209">
    <property type="entry name" value="CARD"/>
    <property type="match status" value="1"/>
</dbReference>
<reference evidence="2" key="1">
    <citation type="submission" date="2021-04" db="EMBL/GenBank/DDBJ databases">
        <authorList>
            <consortium name="Wellcome Sanger Institute Data Sharing"/>
        </authorList>
    </citation>
    <scope>NUCLEOTIDE SEQUENCE [LARGE SCALE GENOMIC DNA]</scope>
</reference>
<dbReference type="InParanoid" id="A0A3Q1JCS8"/>
<dbReference type="SUPFAM" id="SSF47986">
    <property type="entry name" value="DEATH domain"/>
    <property type="match status" value="1"/>
</dbReference>
<dbReference type="InterPro" id="IPR001315">
    <property type="entry name" value="CARD"/>
</dbReference>
<protein>
    <recommendedName>
        <fullName evidence="1">CARD domain-containing protein</fullName>
    </recommendedName>
</protein>
<reference evidence="2" key="2">
    <citation type="submission" date="2025-08" db="UniProtKB">
        <authorList>
            <consortium name="Ensembl"/>
        </authorList>
    </citation>
    <scope>IDENTIFICATION</scope>
</reference>
<sequence>INKVKLESIQTMSRTDKARELIDLVLNKGNSACKIMIDNLCDLDPFVSETLQLKLNECF</sequence>
<dbReference type="Gene3D" id="1.10.533.10">
    <property type="entry name" value="Death Domain, Fas"/>
    <property type="match status" value="1"/>
</dbReference>
<dbReference type="Pfam" id="PF00619">
    <property type="entry name" value="CARD"/>
    <property type="match status" value="1"/>
</dbReference>
<dbReference type="Ensembl" id="ENSATET00000031252.2">
    <property type="protein sequence ID" value="ENSATEP00000030790.2"/>
    <property type="gene ID" value="ENSATEG00000021267.2"/>
</dbReference>
<evidence type="ECO:0000313" key="2">
    <source>
        <dbReference type="Ensembl" id="ENSATEP00000030790.2"/>
    </source>
</evidence>
<dbReference type="InterPro" id="IPR011029">
    <property type="entry name" value="DEATH-like_dom_sf"/>
</dbReference>
<dbReference type="STRING" id="64144.ENSATEP00000030790"/>
<evidence type="ECO:0000313" key="3">
    <source>
        <dbReference type="Proteomes" id="UP000265040"/>
    </source>
</evidence>
<reference evidence="2" key="3">
    <citation type="submission" date="2025-09" db="UniProtKB">
        <authorList>
            <consortium name="Ensembl"/>
        </authorList>
    </citation>
    <scope>IDENTIFICATION</scope>
</reference>
<feature type="domain" description="CARD" evidence="1">
    <location>
        <begin position="1"/>
        <end position="55"/>
    </location>
</feature>
<evidence type="ECO:0000259" key="1">
    <source>
        <dbReference type="PROSITE" id="PS50209"/>
    </source>
</evidence>
<proteinExistence type="predicted"/>
<dbReference type="OrthoDB" id="8891580at2759"/>
<dbReference type="GeneTree" id="ENSGT01120000272655"/>
<organism evidence="2 3">
    <name type="scientific">Anabas testudineus</name>
    <name type="common">Climbing perch</name>
    <name type="synonym">Anthias testudineus</name>
    <dbReference type="NCBI Taxonomy" id="64144"/>
    <lineage>
        <taxon>Eukaryota</taxon>
        <taxon>Metazoa</taxon>
        <taxon>Chordata</taxon>
        <taxon>Craniata</taxon>
        <taxon>Vertebrata</taxon>
        <taxon>Euteleostomi</taxon>
        <taxon>Actinopterygii</taxon>
        <taxon>Neopterygii</taxon>
        <taxon>Teleostei</taxon>
        <taxon>Neoteleostei</taxon>
        <taxon>Acanthomorphata</taxon>
        <taxon>Anabantaria</taxon>
        <taxon>Anabantiformes</taxon>
        <taxon>Anabantoidei</taxon>
        <taxon>Anabantidae</taxon>
        <taxon>Anabas</taxon>
    </lineage>
</organism>
<name>A0A3Q1JCS8_ANATE</name>